<dbReference type="Pfam" id="PF00400">
    <property type="entry name" value="WD40"/>
    <property type="match status" value="1"/>
</dbReference>
<reference evidence="4 5" key="1">
    <citation type="journal article" date="2018" name="G3 (Bethesda)">
        <title>Phylogenetic and Phylogenomic Definition of Rhizopus Species.</title>
        <authorList>
            <person name="Gryganskyi A.P."/>
            <person name="Golan J."/>
            <person name="Dolatabadi S."/>
            <person name="Mondo S."/>
            <person name="Robb S."/>
            <person name="Idnurm A."/>
            <person name="Muszewska A."/>
            <person name="Steczkiewicz K."/>
            <person name="Masonjones S."/>
            <person name="Liao H.L."/>
            <person name="Gajdeczka M.T."/>
            <person name="Anike F."/>
            <person name="Vuek A."/>
            <person name="Anishchenko I.M."/>
            <person name="Voigt K."/>
            <person name="de Hoog G.S."/>
            <person name="Smith M.E."/>
            <person name="Heitman J."/>
            <person name="Vilgalys R."/>
            <person name="Stajich J.E."/>
        </authorList>
    </citation>
    <scope>NUCLEOTIDE SEQUENCE [LARGE SCALE GENOMIC DNA]</scope>
    <source>
        <strain evidence="4 5">LSU 92-RS-03</strain>
    </source>
</reference>
<dbReference type="Gene3D" id="2.130.10.10">
    <property type="entry name" value="YVTN repeat-like/Quinoprotein amine dehydrogenase"/>
    <property type="match status" value="1"/>
</dbReference>
<dbReference type="InterPro" id="IPR036322">
    <property type="entry name" value="WD40_repeat_dom_sf"/>
</dbReference>
<dbReference type="PROSITE" id="PS50082">
    <property type="entry name" value="WD_REPEATS_2"/>
    <property type="match status" value="1"/>
</dbReference>
<keyword evidence="1 3" id="KW-0853">WD repeat</keyword>
<evidence type="ECO:0000256" key="3">
    <source>
        <dbReference type="PROSITE-ProRule" id="PRU00221"/>
    </source>
</evidence>
<accession>A0A367K647</accession>
<dbReference type="PANTHER" id="PTHR14221:SF0">
    <property type="entry name" value="WD REPEAT-CONTAINING PROTEIN 44"/>
    <property type="match status" value="1"/>
</dbReference>
<sequence length="309" mass="35645">MNGKTVCAGTNTGHVFFYQLDELRLYTEILVKHRRQKYGKKVTGIEAMPNLPTGEERVLVTTNDSRMWMLNMKDKSVIYKYKGVENPKMQIRATFSDDGRSIISGSEDGRVYLWCTDQVTYFPFPNMYDNQLKSAILSNTRDYTMQLLHDENHFEGQLQGMFGLLRRGERKLMNKLGGIHESFLAHEQIVTTTAFAPTKTKQLLAKARGDIIFDHTPVYAYKQDLGEEADCRTLINEAYIPKYVLEEALPEEKVLYNYPNSQIIISADLHGTIKVWRMDSGAKYIKIEYKYLLLLPYLLIQTLSIITPK</sequence>
<evidence type="ECO:0000256" key="2">
    <source>
        <dbReference type="ARBA" id="ARBA00022737"/>
    </source>
</evidence>
<dbReference type="EMBL" id="PJQM01002158">
    <property type="protein sequence ID" value="RCH97640.1"/>
    <property type="molecule type" value="Genomic_DNA"/>
</dbReference>
<organism evidence="4 5">
    <name type="scientific">Rhizopus stolonifer</name>
    <name type="common">Rhizopus nigricans</name>
    <dbReference type="NCBI Taxonomy" id="4846"/>
    <lineage>
        <taxon>Eukaryota</taxon>
        <taxon>Fungi</taxon>
        <taxon>Fungi incertae sedis</taxon>
        <taxon>Mucoromycota</taxon>
        <taxon>Mucoromycotina</taxon>
        <taxon>Mucoromycetes</taxon>
        <taxon>Mucorales</taxon>
        <taxon>Mucorineae</taxon>
        <taxon>Rhizopodaceae</taxon>
        <taxon>Rhizopus</taxon>
    </lineage>
</organism>
<dbReference type="PANTHER" id="PTHR14221">
    <property type="entry name" value="WD REPEAT DOMAIN 44"/>
    <property type="match status" value="1"/>
</dbReference>
<dbReference type="InterPro" id="IPR001680">
    <property type="entry name" value="WD40_rpt"/>
</dbReference>
<protein>
    <submittedName>
        <fullName evidence="4">Uncharacterized protein</fullName>
    </submittedName>
</protein>
<feature type="repeat" description="WD" evidence="3">
    <location>
        <begin position="95"/>
        <end position="114"/>
    </location>
</feature>
<evidence type="ECO:0000313" key="5">
    <source>
        <dbReference type="Proteomes" id="UP000253551"/>
    </source>
</evidence>
<dbReference type="Proteomes" id="UP000253551">
    <property type="component" value="Unassembled WGS sequence"/>
</dbReference>
<proteinExistence type="predicted"/>
<gene>
    <name evidence="4" type="ORF">CU098_010934</name>
</gene>
<dbReference type="OrthoDB" id="1932312at2759"/>
<dbReference type="AlphaFoldDB" id="A0A367K647"/>
<dbReference type="SUPFAM" id="SSF50978">
    <property type="entry name" value="WD40 repeat-like"/>
    <property type="match status" value="1"/>
</dbReference>
<keyword evidence="2" id="KW-0677">Repeat</keyword>
<evidence type="ECO:0000313" key="4">
    <source>
        <dbReference type="EMBL" id="RCH97640.1"/>
    </source>
</evidence>
<dbReference type="InterPro" id="IPR040324">
    <property type="entry name" value="WDR44/Dgr2"/>
</dbReference>
<name>A0A367K647_RHIST</name>
<keyword evidence="5" id="KW-1185">Reference proteome</keyword>
<dbReference type="InterPro" id="IPR015943">
    <property type="entry name" value="WD40/YVTN_repeat-like_dom_sf"/>
</dbReference>
<comment type="caution">
    <text evidence="4">The sequence shown here is derived from an EMBL/GenBank/DDBJ whole genome shotgun (WGS) entry which is preliminary data.</text>
</comment>
<evidence type="ECO:0000256" key="1">
    <source>
        <dbReference type="ARBA" id="ARBA00022574"/>
    </source>
</evidence>